<dbReference type="Proteomes" id="UP001258994">
    <property type="component" value="Chromosome"/>
</dbReference>
<evidence type="ECO:0000259" key="2">
    <source>
        <dbReference type="Pfam" id="PF12695"/>
    </source>
</evidence>
<sequence length="243" mass="26695">MIKKLLKWTIITFILVVGTTAIWMSVPFDYQQQVTEQSLSSSDTVTVSTGDFIEFKPAFKATVGIIFYPGGKTTASTFAPLMHEFARQGFYSAITPMPLKTAFLGIDKANDVIAANPTIKHWYIAGHSLGGVAAAEYVKTSPQSVKGLLLWASYPGSDISNLSIAVHSLSAGKDLQSTPDKIAINKVKLPTHTVYQVIENANHWQYGHYQDDLNEQQGLISRAEQQQKVVVATVEFIEQTLAK</sequence>
<keyword evidence="3" id="KW-0378">Hydrolase</keyword>
<dbReference type="GO" id="GO:0016787">
    <property type="term" value="F:hydrolase activity"/>
    <property type="evidence" value="ECO:0007669"/>
    <property type="project" value="UniProtKB-KW"/>
</dbReference>
<name>A0ABY9TWM2_9GAMM</name>
<feature type="domain" description="Alpha/beta hydrolase fold-5" evidence="2">
    <location>
        <begin position="64"/>
        <end position="226"/>
    </location>
</feature>
<dbReference type="Gene3D" id="3.40.50.1820">
    <property type="entry name" value="alpha/beta hydrolase"/>
    <property type="match status" value="1"/>
</dbReference>
<keyword evidence="1" id="KW-0812">Transmembrane</keyword>
<reference evidence="4" key="1">
    <citation type="submission" date="2023-09" db="EMBL/GenBank/DDBJ databases">
        <authorList>
            <person name="Li S."/>
            <person name="Li X."/>
            <person name="Zhang C."/>
            <person name="Zhao Z."/>
        </authorList>
    </citation>
    <scope>NUCLEOTIDE SEQUENCE [LARGE SCALE GENOMIC DNA]</scope>
    <source>
        <strain evidence="4">SQ149</strain>
    </source>
</reference>
<accession>A0ABY9TWM2</accession>
<evidence type="ECO:0000313" key="4">
    <source>
        <dbReference type="Proteomes" id="UP001258994"/>
    </source>
</evidence>
<dbReference type="RefSeq" id="WP_348391289.1">
    <property type="nucleotide sequence ID" value="NZ_CP134145.1"/>
</dbReference>
<keyword evidence="4" id="KW-1185">Reference proteome</keyword>
<keyword evidence="1" id="KW-0472">Membrane</keyword>
<dbReference type="InterPro" id="IPR029058">
    <property type="entry name" value="AB_hydrolase_fold"/>
</dbReference>
<keyword evidence="1" id="KW-1133">Transmembrane helix</keyword>
<gene>
    <name evidence="3" type="ORF">RGQ13_18920</name>
</gene>
<dbReference type="Pfam" id="PF12695">
    <property type="entry name" value="Abhydrolase_5"/>
    <property type="match status" value="1"/>
</dbReference>
<dbReference type="EMBL" id="CP134145">
    <property type="protein sequence ID" value="WNC72170.1"/>
    <property type="molecule type" value="Genomic_DNA"/>
</dbReference>
<feature type="transmembrane region" description="Helical" evidence="1">
    <location>
        <begin position="5"/>
        <end position="26"/>
    </location>
</feature>
<evidence type="ECO:0000256" key="1">
    <source>
        <dbReference type="SAM" id="Phobius"/>
    </source>
</evidence>
<proteinExistence type="predicted"/>
<dbReference type="InterPro" id="IPR029059">
    <property type="entry name" value="AB_hydrolase_5"/>
</dbReference>
<protein>
    <submittedName>
        <fullName evidence="3">Alpha/beta hydrolase</fullName>
    </submittedName>
</protein>
<dbReference type="SUPFAM" id="SSF53474">
    <property type="entry name" value="alpha/beta-Hydrolases"/>
    <property type="match status" value="1"/>
</dbReference>
<organism evidence="3 4">
    <name type="scientific">Thalassotalea psychrophila</name>
    <dbReference type="NCBI Taxonomy" id="3065647"/>
    <lineage>
        <taxon>Bacteria</taxon>
        <taxon>Pseudomonadati</taxon>
        <taxon>Pseudomonadota</taxon>
        <taxon>Gammaproteobacteria</taxon>
        <taxon>Alteromonadales</taxon>
        <taxon>Colwelliaceae</taxon>
        <taxon>Thalassotalea</taxon>
    </lineage>
</organism>
<evidence type="ECO:0000313" key="3">
    <source>
        <dbReference type="EMBL" id="WNC72170.1"/>
    </source>
</evidence>